<feature type="transmembrane region" description="Helical" evidence="10">
    <location>
        <begin position="6"/>
        <end position="24"/>
    </location>
</feature>
<proteinExistence type="inferred from homology"/>
<keyword evidence="3 8" id="KW-0479">Metal-binding</keyword>
<dbReference type="PANTHER" id="PTHR12151:SF5">
    <property type="entry name" value="AT19154P"/>
    <property type="match status" value="1"/>
</dbReference>
<feature type="disulfide bond" description="Redox-active" evidence="9">
    <location>
        <begin position="82"/>
        <end position="86"/>
    </location>
</feature>
<keyword evidence="9" id="KW-1015">Disulfide bond</keyword>
<keyword evidence="4" id="KW-0999">Mitochondrion inner membrane</keyword>
<keyword evidence="7 10" id="KW-0472">Membrane</keyword>
<accession>A0A0D2KUD9</accession>
<dbReference type="GO" id="GO:0033617">
    <property type="term" value="P:mitochondrial respiratory chain complex IV assembly"/>
    <property type="evidence" value="ECO:0007669"/>
    <property type="project" value="TreeGrafter"/>
</dbReference>
<evidence type="ECO:0000256" key="10">
    <source>
        <dbReference type="SAM" id="Phobius"/>
    </source>
</evidence>
<dbReference type="PANTHER" id="PTHR12151">
    <property type="entry name" value="ELECTRON TRANSPORT PROTIN SCO1/SENC FAMILY MEMBER"/>
    <property type="match status" value="1"/>
</dbReference>
<evidence type="ECO:0000256" key="6">
    <source>
        <dbReference type="ARBA" id="ARBA00023128"/>
    </source>
</evidence>
<keyword evidence="6" id="KW-0496">Mitochondrion</keyword>
<dbReference type="Pfam" id="PF02630">
    <property type="entry name" value="SCO1-SenC"/>
    <property type="match status" value="1"/>
</dbReference>
<comment type="subcellular location">
    <subcellularLocation>
        <location evidence="1">Mitochondrion inner membrane</location>
    </subcellularLocation>
</comment>
<dbReference type="AlphaFoldDB" id="A0A0D2KUD9"/>
<dbReference type="FunFam" id="3.40.30.10:FF:000013">
    <property type="entry name" value="Blast:Protein SCO1 homolog, mitochondrial"/>
    <property type="match status" value="1"/>
</dbReference>
<dbReference type="OMA" id="MLYFRVE"/>
<evidence type="ECO:0000313" key="11">
    <source>
        <dbReference type="EMBL" id="KJA18222.1"/>
    </source>
</evidence>
<keyword evidence="10" id="KW-0812">Transmembrane</keyword>
<dbReference type="SUPFAM" id="SSF52833">
    <property type="entry name" value="Thioredoxin-like"/>
    <property type="match status" value="1"/>
</dbReference>
<evidence type="ECO:0000256" key="5">
    <source>
        <dbReference type="ARBA" id="ARBA00023008"/>
    </source>
</evidence>
<evidence type="ECO:0008006" key="13">
    <source>
        <dbReference type="Google" id="ProtNLM"/>
    </source>
</evidence>
<evidence type="ECO:0000256" key="3">
    <source>
        <dbReference type="ARBA" id="ARBA00022723"/>
    </source>
</evidence>
<dbReference type="GO" id="GO:0016531">
    <property type="term" value="F:copper chaperone activity"/>
    <property type="evidence" value="ECO:0007669"/>
    <property type="project" value="InterPro"/>
</dbReference>
<name>A0A0D2KUD9_HYPSF</name>
<dbReference type="Gene3D" id="3.40.30.10">
    <property type="entry name" value="Glutaredoxin"/>
    <property type="match status" value="1"/>
</dbReference>
<dbReference type="CDD" id="cd02968">
    <property type="entry name" value="SCO"/>
    <property type="match status" value="1"/>
</dbReference>
<evidence type="ECO:0000256" key="1">
    <source>
        <dbReference type="ARBA" id="ARBA00004273"/>
    </source>
</evidence>
<evidence type="ECO:0000313" key="12">
    <source>
        <dbReference type="Proteomes" id="UP000054270"/>
    </source>
</evidence>
<organism evidence="11 12">
    <name type="scientific">Hypholoma sublateritium (strain FD-334 SS-4)</name>
    <dbReference type="NCBI Taxonomy" id="945553"/>
    <lineage>
        <taxon>Eukaryota</taxon>
        <taxon>Fungi</taxon>
        <taxon>Dikarya</taxon>
        <taxon>Basidiomycota</taxon>
        <taxon>Agaricomycotina</taxon>
        <taxon>Agaricomycetes</taxon>
        <taxon>Agaricomycetidae</taxon>
        <taxon>Agaricales</taxon>
        <taxon>Agaricineae</taxon>
        <taxon>Strophariaceae</taxon>
        <taxon>Hypholoma</taxon>
    </lineage>
</organism>
<protein>
    <recommendedName>
        <fullName evidence="13">Thioredoxin domain-containing protein</fullName>
    </recommendedName>
</protein>
<evidence type="ECO:0000256" key="2">
    <source>
        <dbReference type="ARBA" id="ARBA00010996"/>
    </source>
</evidence>
<keyword evidence="10" id="KW-1133">Transmembrane helix</keyword>
<dbReference type="OrthoDB" id="270009at2759"/>
<dbReference type="STRING" id="945553.A0A0D2KUD9"/>
<comment type="similarity">
    <text evidence="2">Belongs to the SCO1/2 family.</text>
</comment>
<reference evidence="12" key="1">
    <citation type="submission" date="2014-04" db="EMBL/GenBank/DDBJ databases">
        <title>Evolutionary Origins and Diversification of the Mycorrhizal Mutualists.</title>
        <authorList>
            <consortium name="DOE Joint Genome Institute"/>
            <consortium name="Mycorrhizal Genomics Consortium"/>
            <person name="Kohler A."/>
            <person name="Kuo A."/>
            <person name="Nagy L.G."/>
            <person name="Floudas D."/>
            <person name="Copeland A."/>
            <person name="Barry K.W."/>
            <person name="Cichocki N."/>
            <person name="Veneault-Fourrey C."/>
            <person name="LaButti K."/>
            <person name="Lindquist E.A."/>
            <person name="Lipzen A."/>
            <person name="Lundell T."/>
            <person name="Morin E."/>
            <person name="Murat C."/>
            <person name="Riley R."/>
            <person name="Ohm R."/>
            <person name="Sun H."/>
            <person name="Tunlid A."/>
            <person name="Henrissat B."/>
            <person name="Grigoriev I.V."/>
            <person name="Hibbett D.S."/>
            <person name="Martin F."/>
        </authorList>
    </citation>
    <scope>NUCLEOTIDE SEQUENCE [LARGE SCALE GENOMIC DNA]</scope>
    <source>
        <strain evidence="12">FD-334 SS-4</strain>
    </source>
</reference>
<gene>
    <name evidence="11" type="ORF">HYPSUDRAFT_70133</name>
</gene>
<evidence type="ECO:0000256" key="4">
    <source>
        <dbReference type="ARBA" id="ARBA00022792"/>
    </source>
</evidence>
<dbReference type="EMBL" id="KN817592">
    <property type="protein sequence ID" value="KJA18222.1"/>
    <property type="molecule type" value="Genomic_DNA"/>
</dbReference>
<sequence>MIQAFTPTAAVVFVLAGVGLYYYFRQEKARLAEEREKERGLKSYGRPNIGGPFSLITHDGKAFTSENILGKWSMIYFGFTNCPDICPAELDKMTAVLDDMQKQHGDIFLPVFISVDPARDTPSQMSEYLKDFHPSFIGLAGGYAETKAVCKAYRVYFSTPPNADPKGDYLVDHSIFIYLMDPSGKFVDAFGQNVGQEEVEFKINEAIANWQKETGKKV</sequence>
<feature type="binding site" evidence="8">
    <location>
        <position position="82"/>
    </location>
    <ligand>
        <name>Cu cation</name>
        <dbReference type="ChEBI" id="CHEBI:23378"/>
    </ligand>
</feature>
<dbReference type="GO" id="GO:0005743">
    <property type="term" value="C:mitochondrial inner membrane"/>
    <property type="evidence" value="ECO:0007669"/>
    <property type="project" value="UniProtKB-SubCell"/>
</dbReference>
<dbReference type="InterPro" id="IPR036249">
    <property type="entry name" value="Thioredoxin-like_sf"/>
</dbReference>
<evidence type="ECO:0000256" key="9">
    <source>
        <dbReference type="PIRSR" id="PIRSR603782-2"/>
    </source>
</evidence>
<dbReference type="InterPro" id="IPR003782">
    <property type="entry name" value="SCO1/SenC"/>
</dbReference>
<evidence type="ECO:0000256" key="7">
    <source>
        <dbReference type="ARBA" id="ARBA00023136"/>
    </source>
</evidence>
<evidence type="ECO:0000256" key="8">
    <source>
        <dbReference type="PIRSR" id="PIRSR037736-1"/>
    </source>
</evidence>
<dbReference type="Proteomes" id="UP000054270">
    <property type="component" value="Unassembled WGS sequence"/>
</dbReference>
<dbReference type="GO" id="GO:0006878">
    <property type="term" value="P:intracellular copper ion homeostasis"/>
    <property type="evidence" value="ECO:0007669"/>
    <property type="project" value="InterPro"/>
</dbReference>
<feature type="binding site" evidence="8">
    <location>
        <position position="86"/>
    </location>
    <ligand>
        <name>Cu cation</name>
        <dbReference type="ChEBI" id="CHEBI:23378"/>
    </ligand>
</feature>
<feature type="binding site" evidence="8">
    <location>
        <position position="173"/>
    </location>
    <ligand>
        <name>Cu cation</name>
        <dbReference type="ChEBI" id="CHEBI:23378"/>
    </ligand>
</feature>
<dbReference type="InterPro" id="IPR017276">
    <property type="entry name" value="Synth_of_cyt-c-oxidase_Sco1/2"/>
</dbReference>
<keyword evidence="12" id="KW-1185">Reference proteome</keyword>
<dbReference type="GO" id="GO:0005507">
    <property type="term" value="F:copper ion binding"/>
    <property type="evidence" value="ECO:0007669"/>
    <property type="project" value="InterPro"/>
</dbReference>
<dbReference type="PIRSF" id="PIRSF037736">
    <property type="entry name" value="SCO1"/>
    <property type="match status" value="1"/>
</dbReference>
<keyword evidence="5 8" id="KW-0186">Copper</keyword>